<dbReference type="EMBL" id="CAJVQB010004736">
    <property type="protein sequence ID" value="CAG8644135.1"/>
    <property type="molecule type" value="Genomic_DNA"/>
</dbReference>
<organism evidence="1 2">
    <name type="scientific">Gigaspora margarita</name>
    <dbReference type="NCBI Taxonomy" id="4874"/>
    <lineage>
        <taxon>Eukaryota</taxon>
        <taxon>Fungi</taxon>
        <taxon>Fungi incertae sedis</taxon>
        <taxon>Mucoromycota</taxon>
        <taxon>Glomeromycotina</taxon>
        <taxon>Glomeromycetes</taxon>
        <taxon>Diversisporales</taxon>
        <taxon>Gigasporaceae</taxon>
        <taxon>Gigaspora</taxon>
    </lineage>
</organism>
<reference evidence="1 2" key="1">
    <citation type="submission" date="2021-06" db="EMBL/GenBank/DDBJ databases">
        <authorList>
            <person name="Kallberg Y."/>
            <person name="Tangrot J."/>
            <person name="Rosling A."/>
        </authorList>
    </citation>
    <scope>NUCLEOTIDE SEQUENCE [LARGE SCALE GENOMIC DNA]</scope>
    <source>
        <strain evidence="1 2">120-4 pot B 10/14</strain>
    </source>
</reference>
<evidence type="ECO:0000313" key="2">
    <source>
        <dbReference type="Proteomes" id="UP000789901"/>
    </source>
</evidence>
<sequence length="143" mass="16390">MALGKIFRNERKNESITREDNKARTKNFKQTVMNATSKFNGYFQTSGDLFFSASSNESLKNIGITIYIDNFTYNASDPSMLVNMRVGDSELNKTYASKLFEKSKFDVFGINIGFAPETDEYPKLFPRLVLFIKDVLNDVIKCY</sequence>
<proteinExistence type="predicted"/>
<accession>A0ABN7UQ68</accession>
<protein>
    <submittedName>
        <fullName evidence="1">1214_t:CDS:1</fullName>
    </submittedName>
</protein>
<gene>
    <name evidence="1" type="ORF">GMARGA_LOCUS9003</name>
</gene>
<dbReference type="Proteomes" id="UP000789901">
    <property type="component" value="Unassembled WGS sequence"/>
</dbReference>
<evidence type="ECO:0000313" key="1">
    <source>
        <dbReference type="EMBL" id="CAG8644135.1"/>
    </source>
</evidence>
<keyword evidence="2" id="KW-1185">Reference proteome</keyword>
<name>A0ABN7UQ68_GIGMA</name>
<comment type="caution">
    <text evidence="1">The sequence shown here is derived from an EMBL/GenBank/DDBJ whole genome shotgun (WGS) entry which is preliminary data.</text>
</comment>